<protein>
    <submittedName>
        <fullName evidence="4">UPF0415 protein C7orf25 homolog</fullName>
    </submittedName>
</protein>
<gene>
    <name evidence="4" type="primary">LOC120275251</name>
</gene>
<evidence type="ECO:0000256" key="1">
    <source>
        <dbReference type="SAM" id="MobiDB-lite"/>
    </source>
</evidence>
<dbReference type="PANTHER" id="PTHR13379">
    <property type="entry name" value="UNCHARACTERIZED DUF1308"/>
    <property type="match status" value="1"/>
</dbReference>
<evidence type="ECO:0000259" key="2">
    <source>
        <dbReference type="Pfam" id="PF07000"/>
    </source>
</evidence>
<keyword evidence="3" id="KW-1185">Reference proteome</keyword>
<dbReference type="Pfam" id="PF07000">
    <property type="entry name" value="DUF1308"/>
    <property type="match status" value="1"/>
</dbReference>
<dbReference type="GeneID" id="120275251"/>
<accession>A0AB40CCV8</accession>
<name>A0AB40CCV8_DIOCR</name>
<sequence>MELPGDTANPTSDPTGGEVAGDDEVLRLKRRCTSLRLLLDQPFPSSKISLSSKLTLLRLLDAELRFLSSIPLDRRRRPISSNIGYLESLARIVLHPSVTSISRLSRPLPAAPLPVHLDLVCTVHRSPAWLLVSDRNPKHVSWLPSCRHKGLRQRIERVVCAARSALALKPESVILVFSHGIGDEIVDKLENEFGAVEIDLFKELEDGWIDVLMLCGKDRAFEIKIGVDSGNGLRGLGDLEDDYEVCSGEEFDSLVSSMRVGGVGSVDVVNFDTTALVAMVSGISNGGAEQLLNGPQDDIRRRFKGNYEFVIAQVMSELQDPILAQMRNAIAGKKGIICESVCSEFKELVSMCGGPNEKLRAEQLLKLLVIVPDCPSTRLMDLPTTRKIALKNKVVFGTGDYWHAPTLTANMGFVRAIQQTGMSLLIIEHRPRALTGD</sequence>
<feature type="region of interest" description="Disordered" evidence="1">
    <location>
        <begin position="1"/>
        <end position="22"/>
    </location>
</feature>
<proteinExistence type="predicted"/>
<organism evidence="3 4">
    <name type="scientific">Dioscorea cayennensis subsp. rotundata</name>
    <name type="common">White Guinea yam</name>
    <name type="synonym">Dioscorea rotundata</name>
    <dbReference type="NCBI Taxonomy" id="55577"/>
    <lineage>
        <taxon>Eukaryota</taxon>
        <taxon>Viridiplantae</taxon>
        <taxon>Streptophyta</taxon>
        <taxon>Embryophyta</taxon>
        <taxon>Tracheophyta</taxon>
        <taxon>Spermatophyta</taxon>
        <taxon>Magnoliopsida</taxon>
        <taxon>Liliopsida</taxon>
        <taxon>Dioscoreales</taxon>
        <taxon>Dioscoreaceae</taxon>
        <taxon>Dioscorea</taxon>
    </lineage>
</organism>
<dbReference type="Proteomes" id="UP001515500">
    <property type="component" value="Chromosome 14"/>
</dbReference>
<reference evidence="4" key="1">
    <citation type="submission" date="2025-08" db="UniProtKB">
        <authorList>
            <consortium name="RefSeq"/>
        </authorList>
    </citation>
    <scope>IDENTIFICATION</scope>
</reference>
<dbReference type="AlphaFoldDB" id="A0AB40CCV8"/>
<feature type="domain" description="DUF1308" evidence="2">
    <location>
        <begin position="269"/>
        <end position="435"/>
    </location>
</feature>
<evidence type="ECO:0000313" key="3">
    <source>
        <dbReference type="Proteomes" id="UP001515500"/>
    </source>
</evidence>
<evidence type="ECO:0000313" key="4">
    <source>
        <dbReference type="RefSeq" id="XP_039137707.1"/>
    </source>
</evidence>
<dbReference type="PANTHER" id="PTHR13379:SF0">
    <property type="entry name" value="UPF0415 PROTEIN C7ORF25"/>
    <property type="match status" value="1"/>
</dbReference>
<dbReference type="InterPro" id="IPR010733">
    <property type="entry name" value="DUF1308"/>
</dbReference>
<dbReference type="RefSeq" id="XP_039137707.1">
    <property type="nucleotide sequence ID" value="XM_039281773.1"/>
</dbReference>